<dbReference type="Pfam" id="PF14234">
    <property type="entry name" value="DUF4336"/>
    <property type="match status" value="1"/>
</dbReference>
<evidence type="ECO:0000313" key="3">
    <source>
        <dbReference type="EMBL" id="PIL27760.1"/>
    </source>
</evidence>
<feature type="compositionally biased region" description="Low complexity" evidence="1">
    <location>
        <begin position="16"/>
        <end position="25"/>
    </location>
</feature>
<feature type="transmembrane region" description="Helical" evidence="2">
    <location>
        <begin position="152"/>
        <end position="171"/>
    </location>
</feature>
<dbReference type="Gene3D" id="1.20.1250.20">
    <property type="entry name" value="MFS general substrate transporter like domains"/>
    <property type="match status" value="1"/>
</dbReference>
<protein>
    <recommendedName>
        <fullName evidence="5">MFS general substrate transporter</fullName>
    </recommendedName>
</protein>
<reference evidence="3 4" key="1">
    <citation type="journal article" date="2015" name="Sci. Rep.">
        <title>Chromosome-level genome map provides insights into diverse defense mechanisms in the medicinal fungus Ganoderma sinense.</title>
        <authorList>
            <person name="Zhu Y."/>
            <person name="Xu J."/>
            <person name="Sun C."/>
            <person name="Zhou S."/>
            <person name="Xu H."/>
            <person name="Nelson D.R."/>
            <person name="Qian J."/>
            <person name="Song J."/>
            <person name="Luo H."/>
            <person name="Xiang L."/>
            <person name="Li Y."/>
            <person name="Xu Z."/>
            <person name="Ji A."/>
            <person name="Wang L."/>
            <person name="Lu S."/>
            <person name="Hayward A."/>
            <person name="Sun W."/>
            <person name="Li X."/>
            <person name="Schwartz D.C."/>
            <person name="Wang Y."/>
            <person name="Chen S."/>
        </authorList>
    </citation>
    <scope>NUCLEOTIDE SEQUENCE [LARGE SCALE GENOMIC DNA]</scope>
    <source>
        <strain evidence="3 4">ZZ0214-1</strain>
    </source>
</reference>
<keyword evidence="2" id="KW-0472">Membrane</keyword>
<evidence type="ECO:0000313" key="4">
    <source>
        <dbReference type="Proteomes" id="UP000230002"/>
    </source>
</evidence>
<keyword evidence="2" id="KW-1133">Transmembrane helix</keyword>
<evidence type="ECO:0000256" key="2">
    <source>
        <dbReference type="SAM" id="Phobius"/>
    </source>
</evidence>
<dbReference type="EMBL" id="AYKW01000034">
    <property type="protein sequence ID" value="PIL27760.1"/>
    <property type="molecule type" value="Genomic_DNA"/>
</dbReference>
<keyword evidence="2" id="KW-0812">Transmembrane</keyword>
<proteinExistence type="predicted"/>
<sequence length="646" mass="70442">MPSSTKSACAGRSAYGRSAGPSSPRSRCWECGAGSPVLKFSADQRRPKMIPSQLDFLHTPLFWSFACTTLVQGLAQFPVALYIATFTRGLSDQLTATTVVLSLFNSSSVVGQVIIGHLTDRISYLSIMVFSAVGSVLAAFFGFLWGFADAAIYLYFFAVVFGSLTWTIAAVEPAGGVPAALASMAFSGVSFAKGLSAVIGPIVSGLLFQAGTSRSIALPVGAVAGRHCARQHAQPPFSDAQSTTPDCYSAINPRPWPYHGELWSMPVLLNANASTPRLVLLSDIHLSLNIPLSRRMASEASPRPYIDTNALAFALSYARELAEAQDEETRALAVDKLSRTFSDDQAGSIMQFIDCACGSALIKNASAYQCFVDTVDKYRTGSMTMEETLVGLINACRETPRVVRSLKAFLPPGWCIGADSRGFGAPYARWELTKAVETAILTGRVQVAKDVWTFSCPFSRFNLFPVGSRSTAIKLSNGDVWVLASSPMDDKVKQKLNELGPVKWIVGPDAVHHLFLGEFKKEFPDAKVIAVHEAIQKKTKEGIQFDGAWGKDHPDTKYGFEDDIKHCYFSGFKNKDVAFFHPASKTMLQADLLFNLPAREQYSLSGSSGKFPLFGNLNPWMWVHKRFAWTLGVDKEWVLAEIPFDS</sequence>
<keyword evidence="4" id="KW-1185">Reference proteome</keyword>
<dbReference type="PANTHER" id="PTHR33835">
    <property type="entry name" value="YALI0C07656P"/>
    <property type="match status" value="1"/>
</dbReference>
<dbReference type="PANTHER" id="PTHR33835:SF1">
    <property type="entry name" value="METALLO-BETA-LACTAMASE DOMAIN-CONTAINING PROTEIN"/>
    <property type="match status" value="1"/>
</dbReference>
<feature type="region of interest" description="Disordered" evidence="1">
    <location>
        <begin position="1"/>
        <end position="25"/>
    </location>
</feature>
<dbReference type="InterPro" id="IPR036259">
    <property type="entry name" value="MFS_trans_sf"/>
</dbReference>
<dbReference type="SUPFAM" id="SSF103473">
    <property type="entry name" value="MFS general substrate transporter"/>
    <property type="match status" value="1"/>
</dbReference>
<dbReference type="InterPro" id="IPR025638">
    <property type="entry name" value="DUF4336"/>
</dbReference>
<feature type="transmembrane region" description="Helical" evidence="2">
    <location>
        <begin position="96"/>
        <end position="118"/>
    </location>
</feature>
<dbReference type="AlphaFoldDB" id="A0A2G8S1W0"/>
<evidence type="ECO:0008006" key="5">
    <source>
        <dbReference type="Google" id="ProtNLM"/>
    </source>
</evidence>
<organism evidence="3 4">
    <name type="scientific">Ganoderma sinense ZZ0214-1</name>
    <dbReference type="NCBI Taxonomy" id="1077348"/>
    <lineage>
        <taxon>Eukaryota</taxon>
        <taxon>Fungi</taxon>
        <taxon>Dikarya</taxon>
        <taxon>Basidiomycota</taxon>
        <taxon>Agaricomycotina</taxon>
        <taxon>Agaricomycetes</taxon>
        <taxon>Polyporales</taxon>
        <taxon>Polyporaceae</taxon>
        <taxon>Ganoderma</taxon>
    </lineage>
</organism>
<feature type="transmembrane region" description="Helical" evidence="2">
    <location>
        <begin position="124"/>
        <end position="145"/>
    </location>
</feature>
<dbReference type="Proteomes" id="UP000230002">
    <property type="component" value="Unassembled WGS sequence"/>
</dbReference>
<feature type="transmembrane region" description="Helical" evidence="2">
    <location>
        <begin position="61"/>
        <end position="84"/>
    </location>
</feature>
<accession>A0A2G8S1W0</accession>
<evidence type="ECO:0000256" key="1">
    <source>
        <dbReference type="SAM" id="MobiDB-lite"/>
    </source>
</evidence>
<name>A0A2G8S1W0_9APHY</name>
<gene>
    <name evidence="3" type="ORF">GSI_10913</name>
</gene>
<comment type="caution">
    <text evidence="3">The sequence shown here is derived from an EMBL/GenBank/DDBJ whole genome shotgun (WGS) entry which is preliminary data.</text>
</comment>
<dbReference type="OrthoDB" id="2213137at2759"/>